<comment type="subcellular location">
    <subcellularLocation>
        <location evidence="1">Cell membrane</location>
        <topology evidence="1">Peripheral membrane protein</topology>
        <orientation evidence="1">Cytoplasmic side</orientation>
    </subcellularLocation>
</comment>
<comment type="function">
    <text evidence="1">Could be involved in insertion of integral membrane proteins into the membrane.</text>
</comment>
<keyword evidence="1" id="KW-1003">Cell membrane</keyword>
<comment type="similarity">
    <text evidence="1">Belongs to the UPF0161 family.</text>
</comment>
<dbReference type="HAMAP" id="MF_00386">
    <property type="entry name" value="UPF0161_YidD"/>
    <property type="match status" value="1"/>
</dbReference>
<dbReference type="PANTHER" id="PTHR33383:SF1">
    <property type="entry name" value="MEMBRANE PROTEIN INSERTION EFFICIENCY FACTOR-RELATED"/>
    <property type="match status" value="1"/>
</dbReference>
<protein>
    <recommendedName>
        <fullName evidence="1">Putative membrane protein insertion efficiency factor</fullName>
    </recommendedName>
</protein>
<organism evidence="2 3">
    <name type="scientific">Microbacterium paludicola</name>
    <dbReference type="NCBI Taxonomy" id="300019"/>
    <lineage>
        <taxon>Bacteria</taxon>
        <taxon>Bacillati</taxon>
        <taxon>Actinomycetota</taxon>
        <taxon>Actinomycetes</taxon>
        <taxon>Micrococcales</taxon>
        <taxon>Microbacteriaceae</taxon>
        <taxon>Microbacterium</taxon>
    </lineage>
</organism>
<reference evidence="2 3" key="1">
    <citation type="submission" date="2023-08" db="EMBL/GenBank/DDBJ databases">
        <title>Functional and genomic diversity of the sorghum phyllosphere microbiome.</title>
        <authorList>
            <person name="Shade A."/>
        </authorList>
    </citation>
    <scope>NUCLEOTIDE SEQUENCE [LARGE SCALE GENOMIC DNA]</scope>
    <source>
        <strain evidence="2 3">SORGH_AS_0919</strain>
    </source>
</reference>
<gene>
    <name evidence="2" type="ORF">QE367_002145</name>
</gene>
<dbReference type="PANTHER" id="PTHR33383">
    <property type="entry name" value="MEMBRANE PROTEIN INSERTION EFFICIENCY FACTOR-RELATED"/>
    <property type="match status" value="1"/>
</dbReference>
<keyword evidence="1" id="KW-0472">Membrane</keyword>
<dbReference type="Proteomes" id="UP001260188">
    <property type="component" value="Unassembled WGS sequence"/>
</dbReference>
<dbReference type="Pfam" id="PF01809">
    <property type="entry name" value="YidD"/>
    <property type="match status" value="1"/>
</dbReference>
<evidence type="ECO:0000256" key="1">
    <source>
        <dbReference type="HAMAP-Rule" id="MF_00386"/>
    </source>
</evidence>
<keyword evidence="3" id="KW-1185">Reference proteome</keyword>
<sequence>MSATTCGGMSWSTLPTASVGDGHLTAASVLRAIPLAPRNAGIALLHAYRSVVSPLYGDVCKYYPSCSAYAVGAVQQHGLAKGSALAAARLARCHPWAAGGVDDVPAHRDFRHTLTRHGFVVPPRKD</sequence>
<comment type="caution">
    <text evidence="2">The sequence shown here is derived from an EMBL/GenBank/DDBJ whole genome shotgun (WGS) entry which is preliminary data.</text>
</comment>
<dbReference type="NCBIfam" id="TIGR00278">
    <property type="entry name" value="membrane protein insertion efficiency factor YidD"/>
    <property type="match status" value="1"/>
</dbReference>
<name>A0ABU1I2S9_9MICO</name>
<proteinExistence type="inferred from homology"/>
<evidence type="ECO:0000313" key="3">
    <source>
        <dbReference type="Proteomes" id="UP001260188"/>
    </source>
</evidence>
<dbReference type="EMBL" id="JAVIZA010000001">
    <property type="protein sequence ID" value="MDR6167941.1"/>
    <property type="molecule type" value="Genomic_DNA"/>
</dbReference>
<dbReference type="InterPro" id="IPR002696">
    <property type="entry name" value="Membr_insert_effic_factor_YidD"/>
</dbReference>
<dbReference type="SMART" id="SM01234">
    <property type="entry name" value="Haemolytic"/>
    <property type="match status" value="1"/>
</dbReference>
<evidence type="ECO:0000313" key="2">
    <source>
        <dbReference type="EMBL" id="MDR6167941.1"/>
    </source>
</evidence>
<accession>A0ABU1I2S9</accession>